<feature type="region of interest" description="Disordered" evidence="1">
    <location>
        <begin position="758"/>
        <end position="804"/>
    </location>
</feature>
<organism evidence="3 4">
    <name type="scientific">Euplotes crassus</name>
    <dbReference type="NCBI Taxonomy" id="5936"/>
    <lineage>
        <taxon>Eukaryota</taxon>
        <taxon>Sar</taxon>
        <taxon>Alveolata</taxon>
        <taxon>Ciliophora</taxon>
        <taxon>Intramacronucleata</taxon>
        <taxon>Spirotrichea</taxon>
        <taxon>Hypotrichia</taxon>
        <taxon>Euplotida</taxon>
        <taxon>Euplotidae</taxon>
        <taxon>Moneuplotes</taxon>
    </lineage>
</organism>
<sequence length="804" mass="89598">MISADDSTLYFTAKSGAEAVICTFDTSAYNTNCFGTGTSSPAGLLAISNTRVGFFGVDTATDKGCLININPLVSPPTVNWQKFLVFPNSIAAIMNKGAATTNTDNTKIYGALPIGGSASTTLLVFVVLEESTGNLIGDSLVSNAVCTKVDAIYYFLDKIYVIGQFPDSRILVFDEIQSRFTNIYQSTGATYRGVTSDTVSGRLRFMGGKSNNPIIYKVFPENLINNGEFTYSNLDMTSATRYYEFEDRTYSYGAAVGQSNSGAAGHPNVANTITPTILWQTTVNRFEDPITLDLDKSASFNESLNITCSIGGTPTITYSFTPVDTVSKTEWLTFNETSFTLSGTSDFTADDQVHKYVVTSNWSGTPSGSSETYITLNVKSGEATTAGAVATAAAQAQVGIAAGIAVVNAAVAGNPPTSLWSLLQQLQMILLVMIIDEYTPADINEFLEGVSFALFNFDFLPAGDAPLFETPLDWLDFGEPSEKIQTLGIESISTLVNNFSFLFTYLCIMLIHFVLKIMPWFKQKNHPNCIIRNISKIREKVIDTIFYATYARMLLEAHEILAMTAVVEIKELDFSSAPAIVSYLISWVYLFLCLVILIAAFYLFYINREDYDPEKKTPTMEFFEGLKNTKWARFYTFLLLLRRMIFVLTVIFLLGNVDRNIIYSVLLINQVSYCCIFIYLRPFEELQDNIIESVNEVFLTAIICYLFAMTSEEKWTDSTTTGFMNFLIFNCFIIIGIMFYFMFANVITKIRECKSKKASESFSHLSVQEEERAETENKVMKSKEEEQHYEDNEDNEANEANDEP</sequence>
<keyword evidence="2" id="KW-0472">Membrane</keyword>
<feature type="compositionally biased region" description="Basic and acidic residues" evidence="1">
    <location>
        <begin position="767"/>
        <end position="790"/>
    </location>
</feature>
<comment type="caution">
    <text evidence="3">The sequence shown here is derived from an EMBL/GenBank/DDBJ whole genome shotgun (WGS) entry which is preliminary data.</text>
</comment>
<reference evidence="3" key="1">
    <citation type="submission" date="2023-07" db="EMBL/GenBank/DDBJ databases">
        <authorList>
            <consortium name="AG Swart"/>
            <person name="Singh M."/>
            <person name="Singh A."/>
            <person name="Seah K."/>
            <person name="Emmerich C."/>
        </authorList>
    </citation>
    <scope>NUCLEOTIDE SEQUENCE</scope>
    <source>
        <strain evidence="3">DP1</strain>
    </source>
</reference>
<feature type="transmembrane region" description="Helical" evidence="2">
    <location>
        <begin position="693"/>
        <end position="711"/>
    </location>
</feature>
<feature type="compositionally biased region" description="Acidic residues" evidence="1">
    <location>
        <begin position="791"/>
        <end position="804"/>
    </location>
</feature>
<keyword evidence="2" id="KW-0812">Transmembrane</keyword>
<accession>A0AAD1U9A1</accession>
<keyword evidence="2" id="KW-1133">Transmembrane helix</keyword>
<evidence type="ECO:0000256" key="1">
    <source>
        <dbReference type="SAM" id="MobiDB-lite"/>
    </source>
</evidence>
<protein>
    <submittedName>
        <fullName evidence="3">Uncharacterized protein</fullName>
    </submittedName>
</protein>
<proteinExistence type="predicted"/>
<feature type="transmembrane region" description="Helical" evidence="2">
    <location>
        <begin position="634"/>
        <end position="655"/>
    </location>
</feature>
<dbReference type="Proteomes" id="UP001295684">
    <property type="component" value="Unassembled WGS sequence"/>
</dbReference>
<evidence type="ECO:0000313" key="4">
    <source>
        <dbReference type="Proteomes" id="UP001295684"/>
    </source>
</evidence>
<feature type="transmembrane region" description="Helical" evidence="2">
    <location>
        <begin position="661"/>
        <end position="681"/>
    </location>
</feature>
<gene>
    <name evidence="3" type="ORF">ECRASSUSDP1_LOCUS6126</name>
</gene>
<feature type="transmembrane region" description="Helical" evidence="2">
    <location>
        <begin position="723"/>
        <end position="747"/>
    </location>
</feature>
<evidence type="ECO:0000256" key="2">
    <source>
        <dbReference type="SAM" id="Phobius"/>
    </source>
</evidence>
<dbReference type="AlphaFoldDB" id="A0AAD1U9A1"/>
<feature type="transmembrane region" description="Helical" evidence="2">
    <location>
        <begin position="495"/>
        <end position="515"/>
    </location>
</feature>
<name>A0AAD1U9A1_EUPCR</name>
<feature type="transmembrane region" description="Helical" evidence="2">
    <location>
        <begin position="587"/>
        <end position="606"/>
    </location>
</feature>
<evidence type="ECO:0000313" key="3">
    <source>
        <dbReference type="EMBL" id="CAI2364780.1"/>
    </source>
</evidence>
<dbReference type="EMBL" id="CAMPGE010005936">
    <property type="protein sequence ID" value="CAI2364780.1"/>
    <property type="molecule type" value="Genomic_DNA"/>
</dbReference>
<keyword evidence="4" id="KW-1185">Reference proteome</keyword>